<evidence type="ECO:0000256" key="8">
    <source>
        <dbReference type="RuleBase" id="RU361233"/>
    </source>
</evidence>
<dbReference type="Gramene" id="MELO3C025536.2.1">
    <property type="protein sequence ID" value="MELO3C025536.2.1"/>
    <property type="gene ID" value="MELO3C025536.2"/>
</dbReference>
<feature type="transmembrane region" description="Helical" evidence="8">
    <location>
        <begin position="40"/>
        <end position="59"/>
    </location>
</feature>
<evidence type="ECO:0000313" key="10">
    <source>
        <dbReference type="EnsemblPlants" id="MELO3C025536.2.1"/>
    </source>
</evidence>
<dbReference type="EnsemblPlants" id="MELO3C025536.2.1">
    <property type="protein sequence ID" value="MELO3C025536.2.1"/>
    <property type="gene ID" value="MELO3C025536.2"/>
</dbReference>
<proteinExistence type="inferred from homology"/>
<reference evidence="10" key="1">
    <citation type="submission" date="2023-03" db="UniProtKB">
        <authorList>
            <consortium name="EnsemblPlants"/>
        </authorList>
    </citation>
    <scope>IDENTIFICATION</scope>
</reference>
<name>A0A9I9DXP1_CUCME</name>
<dbReference type="InterPro" id="IPR006459">
    <property type="entry name" value="CASP/CASPL"/>
</dbReference>
<comment type="subunit">
    <text evidence="3 8">Homodimer and heterodimers.</text>
</comment>
<evidence type="ECO:0000256" key="2">
    <source>
        <dbReference type="ARBA" id="ARBA00007651"/>
    </source>
</evidence>
<feature type="transmembrane region" description="Helical" evidence="8">
    <location>
        <begin position="135"/>
        <end position="160"/>
    </location>
</feature>
<comment type="caution">
    <text evidence="8">Lacks conserved residue(s) required for the propagation of feature annotation.</text>
</comment>
<keyword evidence="6 8" id="KW-1133">Transmembrane helix</keyword>
<comment type="subcellular location">
    <subcellularLocation>
        <location evidence="1 8">Cell membrane</location>
        <topology evidence="1 8">Multi-pass membrane protein</topology>
    </subcellularLocation>
</comment>
<keyword evidence="7 8" id="KW-0472">Membrane</keyword>
<dbReference type="GO" id="GO:0005886">
    <property type="term" value="C:plasma membrane"/>
    <property type="evidence" value="ECO:0007669"/>
    <property type="project" value="UniProtKB-SubCell"/>
</dbReference>
<evidence type="ECO:0000256" key="5">
    <source>
        <dbReference type="ARBA" id="ARBA00022692"/>
    </source>
</evidence>
<keyword evidence="5 8" id="KW-0812">Transmembrane</keyword>
<evidence type="ECO:0000256" key="3">
    <source>
        <dbReference type="ARBA" id="ARBA00011489"/>
    </source>
</evidence>
<comment type="similarity">
    <text evidence="2 8">Belongs to the Casparian strip membrane proteins (CASP) family.</text>
</comment>
<evidence type="ECO:0000259" key="9">
    <source>
        <dbReference type="Pfam" id="PF04535"/>
    </source>
</evidence>
<dbReference type="NCBIfam" id="TIGR01569">
    <property type="entry name" value="A_tha_TIGR01569"/>
    <property type="match status" value="1"/>
</dbReference>
<sequence length="171" mass="18795">MMGCNVHIIFTPFTRRLEKLARNSLQRLPLSIDTSFSDAIIYRRFLVVANAVAAAYSLVQGLRCVVCMLRGKVLFSKPLAWIIFSGDQIMAYVTVAAVASAAQSAVFGKLGQPELQWMKICDLYKKFCNQVGEGLASAVVVSLSMVVLSCISASSLFRLYNGGKNKSNSRW</sequence>
<dbReference type="InterPro" id="IPR006702">
    <property type="entry name" value="CASP_dom"/>
</dbReference>
<keyword evidence="4 8" id="KW-1003">Cell membrane</keyword>
<evidence type="ECO:0000256" key="6">
    <source>
        <dbReference type="ARBA" id="ARBA00022989"/>
    </source>
</evidence>
<organism evidence="10">
    <name type="scientific">Cucumis melo</name>
    <name type="common">Muskmelon</name>
    <dbReference type="NCBI Taxonomy" id="3656"/>
    <lineage>
        <taxon>Eukaryota</taxon>
        <taxon>Viridiplantae</taxon>
        <taxon>Streptophyta</taxon>
        <taxon>Embryophyta</taxon>
        <taxon>Tracheophyta</taxon>
        <taxon>Spermatophyta</taxon>
        <taxon>Magnoliopsida</taxon>
        <taxon>eudicotyledons</taxon>
        <taxon>Gunneridae</taxon>
        <taxon>Pentapetalae</taxon>
        <taxon>rosids</taxon>
        <taxon>fabids</taxon>
        <taxon>Cucurbitales</taxon>
        <taxon>Cucurbitaceae</taxon>
        <taxon>Benincaseae</taxon>
        <taxon>Cucumis</taxon>
    </lineage>
</organism>
<evidence type="ECO:0000256" key="1">
    <source>
        <dbReference type="ARBA" id="ARBA00004651"/>
    </source>
</evidence>
<accession>A0A9I9DXP1</accession>
<dbReference type="AlphaFoldDB" id="A0A9I9DXP1"/>
<feature type="domain" description="Casparian strip membrane protein" evidence="9">
    <location>
        <begin position="35"/>
        <end position="142"/>
    </location>
</feature>
<dbReference type="PANTHER" id="PTHR33573:SF64">
    <property type="entry name" value="CASP-LIKE PROTEIN 2B1"/>
    <property type="match status" value="1"/>
</dbReference>
<protein>
    <recommendedName>
        <fullName evidence="8">CASP-like protein</fullName>
    </recommendedName>
</protein>
<evidence type="ECO:0000256" key="4">
    <source>
        <dbReference type="ARBA" id="ARBA00022475"/>
    </source>
</evidence>
<evidence type="ECO:0000256" key="7">
    <source>
        <dbReference type="ARBA" id="ARBA00023136"/>
    </source>
</evidence>
<feature type="transmembrane region" description="Helical" evidence="8">
    <location>
        <begin position="79"/>
        <end position="102"/>
    </location>
</feature>
<dbReference type="Pfam" id="PF04535">
    <property type="entry name" value="CASP_dom"/>
    <property type="match status" value="1"/>
</dbReference>
<dbReference type="PANTHER" id="PTHR33573">
    <property type="entry name" value="CASP-LIKE PROTEIN 4A4"/>
    <property type="match status" value="1"/>
</dbReference>